<dbReference type="GO" id="GO:0033281">
    <property type="term" value="C:TAT protein transport complex"/>
    <property type="evidence" value="ECO:0007669"/>
    <property type="project" value="UniProtKB-UniRule"/>
</dbReference>
<dbReference type="Proteomes" id="UP000245506">
    <property type="component" value="Unassembled WGS sequence"/>
</dbReference>
<keyword evidence="5" id="KW-0653">Protein transport</keyword>
<keyword evidence="5" id="KW-1003">Cell membrane</keyword>
<sequence length="390" mass="42830">MSNAGTNHAEDSKLSSFVSHLIELRDRMLRMVIAVAVVFIVLAPFAKHVYAIFAMPLTDTGVQMISIAPAAPLLIPYKLTLMVAFLIALPYVFYQAWQFIAPGLYKHEKRIAVPMITSSVILFYMGVLFAYFVLLKMMFTVIPLFLPDAVNYTPDIGEYLDFVMMMFIAFGFCFEMPIATILLISTGVTTAEKLATKRPYVIVGAFVVGMVLTPPDVISQILLAIPMWLLFELGLFLSKFFDLRLKQATDARKKRNENAGDESPSESLESDSTERSPSSASAAGAVAATSVADQADALWSESDEKGHDYSDADEAQAYEAFENYHPRSNEELDAELDAIAEEEALDKKKEPEDKTSRDDDSQPTDKSANNDSDSSSTSGSSDTSGSDSSS</sequence>
<feature type="transmembrane region" description="Helical" evidence="5">
    <location>
        <begin position="73"/>
        <end position="94"/>
    </location>
</feature>
<evidence type="ECO:0000256" key="3">
    <source>
        <dbReference type="ARBA" id="ARBA00022989"/>
    </source>
</evidence>
<comment type="caution">
    <text evidence="5">Lacks conserved residue(s) required for the propagation of feature annotation.</text>
</comment>
<dbReference type="InterPro" id="IPR002033">
    <property type="entry name" value="TatC"/>
</dbReference>
<evidence type="ECO:0000256" key="2">
    <source>
        <dbReference type="ARBA" id="ARBA00022692"/>
    </source>
</evidence>
<evidence type="ECO:0000256" key="1">
    <source>
        <dbReference type="ARBA" id="ARBA00004141"/>
    </source>
</evidence>
<feature type="compositionally biased region" description="Basic and acidic residues" evidence="6">
    <location>
        <begin position="345"/>
        <end position="360"/>
    </location>
</feature>
<feature type="compositionally biased region" description="Acidic residues" evidence="6">
    <location>
        <begin position="331"/>
        <end position="344"/>
    </location>
</feature>
<dbReference type="OrthoDB" id="9777044at2"/>
<comment type="subunit">
    <text evidence="5">The Tat system comprises two distinct complexes: a TatABC complex, containing multiple copies of TatA, TatB and TatC subunits, and a separate TatA complex, containing only TatA subunits. Substrates initially bind to the TatABC complex, which probably triggers association of the separate TatA complex to form the active translocon.</text>
</comment>
<dbReference type="PANTHER" id="PTHR30371:SF0">
    <property type="entry name" value="SEC-INDEPENDENT PROTEIN TRANSLOCASE PROTEIN TATC, CHLOROPLASTIC-RELATED"/>
    <property type="match status" value="1"/>
</dbReference>
<evidence type="ECO:0000256" key="4">
    <source>
        <dbReference type="ARBA" id="ARBA00023136"/>
    </source>
</evidence>
<evidence type="ECO:0000256" key="6">
    <source>
        <dbReference type="SAM" id="MobiDB-lite"/>
    </source>
</evidence>
<keyword evidence="3 5" id="KW-1133">Transmembrane helix</keyword>
<feature type="transmembrane region" description="Helical" evidence="5">
    <location>
        <begin position="115"/>
        <end position="142"/>
    </location>
</feature>
<keyword evidence="2 5" id="KW-0812">Transmembrane</keyword>
<dbReference type="GO" id="GO:0065002">
    <property type="term" value="P:intracellular protein transmembrane transport"/>
    <property type="evidence" value="ECO:0007669"/>
    <property type="project" value="TreeGrafter"/>
</dbReference>
<dbReference type="PANTHER" id="PTHR30371">
    <property type="entry name" value="SEC-INDEPENDENT PROTEIN TRANSLOCASE PROTEIN TATC"/>
    <property type="match status" value="1"/>
</dbReference>
<name>A0A317CHJ8_9GAMM</name>
<evidence type="ECO:0000313" key="7">
    <source>
        <dbReference type="EMBL" id="PWQ95732.1"/>
    </source>
</evidence>
<dbReference type="RefSeq" id="WP_109823660.1">
    <property type="nucleotide sequence ID" value="NZ_QGKL01000032.1"/>
</dbReference>
<feature type="transmembrane region" description="Helical" evidence="5">
    <location>
        <begin position="195"/>
        <end position="212"/>
    </location>
</feature>
<comment type="subcellular location">
    <subcellularLocation>
        <location evidence="5">Cell membrane</location>
        <topology evidence="5">Multi-pass membrane protein</topology>
    </subcellularLocation>
    <subcellularLocation>
        <location evidence="1">Membrane</location>
        <topology evidence="1">Multi-pass membrane protein</topology>
    </subcellularLocation>
</comment>
<evidence type="ECO:0000256" key="5">
    <source>
        <dbReference type="HAMAP-Rule" id="MF_00902"/>
    </source>
</evidence>
<dbReference type="PRINTS" id="PR01840">
    <property type="entry name" value="TATCFAMILY"/>
</dbReference>
<dbReference type="NCBIfam" id="TIGR00945">
    <property type="entry name" value="tatC"/>
    <property type="match status" value="1"/>
</dbReference>
<dbReference type="HAMAP" id="MF_00902">
    <property type="entry name" value="TatC"/>
    <property type="match status" value="1"/>
</dbReference>
<comment type="caution">
    <text evidence="7">The sequence shown here is derived from an EMBL/GenBank/DDBJ whole genome shotgun (WGS) entry which is preliminary data.</text>
</comment>
<dbReference type="AlphaFoldDB" id="A0A317CHJ8"/>
<feature type="transmembrane region" description="Helical" evidence="5">
    <location>
        <begin position="162"/>
        <end position="183"/>
    </location>
</feature>
<evidence type="ECO:0000313" key="8">
    <source>
        <dbReference type="Proteomes" id="UP000245506"/>
    </source>
</evidence>
<keyword evidence="5" id="KW-0811">Translocation</keyword>
<feature type="region of interest" description="Disordered" evidence="6">
    <location>
        <begin position="320"/>
        <end position="390"/>
    </location>
</feature>
<gene>
    <name evidence="5 7" type="primary">tatC</name>
    <name evidence="7" type="ORF">DKT75_11905</name>
</gene>
<keyword evidence="4 5" id="KW-0472">Membrane</keyword>
<accession>A0A317CHJ8</accession>
<dbReference type="Pfam" id="PF00902">
    <property type="entry name" value="TatC"/>
    <property type="match status" value="1"/>
</dbReference>
<comment type="function">
    <text evidence="5">Part of the twin-arginine translocation (Tat) system that transports large folded proteins containing a characteristic twin-arginine motif in their signal peptide across membranes. Together with TatB, TatC is part of a receptor directly interacting with Tat signal peptides.</text>
</comment>
<keyword evidence="5" id="KW-0813">Transport</keyword>
<feature type="compositionally biased region" description="Low complexity" evidence="6">
    <location>
        <begin position="371"/>
        <end position="390"/>
    </location>
</feature>
<feature type="region of interest" description="Disordered" evidence="6">
    <location>
        <begin position="252"/>
        <end position="287"/>
    </location>
</feature>
<proteinExistence type="inferred from homology"/>
<feature type="compositionally biased region" description="Low complexity" evidence="6">
    <location>
        <begin position="276"/>
        <end position="287"/>
    </location>
</feature>
<reference evidence="7 8" key="1">
    <citation type="submission" date="2018-05" db="EMBL/GenBank/DDBJ databases">
        <title>Leucothrix arctica sp. nov., isolated from Arctic seawater.</title>
        <authorList>
            <person name="Choi A."/>
            <person name="Baek K."/>
        </authorList>
    </citation>
    <scope>NUCLEOTIDE SEQUENCE [LARGE SCALE GENOMIC DNA]</scope>
    <source>
        <strain evidence="7 8">IMCC9719</strain>
    </source>
</reference>
<comment type="similarity">
    <text evidence="5">Belongs to the TatC family.</text>
</comment>
<dbReference type="EMBL" id="QGKL01000032">
    <property type="protein sequence ID" value="PWQ95732.1"/>
    <property type="molecule type" value="Genomic_DNA"/>
</dbReference>
<organism evidence="7 8">
    <name type="scientific">Leucothrix arctica</name>
    <dbReference type="NCBI Taxonomy" id="1481894"/>
    <lineage>
        <taxon>Bacteria</taxon>
        <taxon>Pseudomonadati</taxon>
        <taxon>Pseudomonadota</taxon>
        <taxon>Gammaproteobacteria</taxon>
        <taxon>Thiotrichales</taxon>
        <taxon>Thiotrichaceae</taxon>
        <taxon>Leucothrix</taxon>
    </lineage>
</organism>
<feature type="transmembrane region" description="Helical" evidence="5">
    <location>
        <begin position="31"/>
        <end position="53"/>
    </location>
</feature>
<dbReference type="GO" id="GO:0043953">
    <property type="term" value="P:protein transport by the Tat complex"/>
    <property type="evidence" value="ECO:0007669"/>
    <property type="project" value="UniProtKB-UniRule"/>
</dbReference>
<protein>
    <recommendedName>
        <fullName evidence="5">Sec-independent protein translocase protein TatC</fullName>
    </recommendedName>
</protein>
<dbReference type="GO" id="GO:0009977">
    <property type="term" value="F:proton motive force dependent protein transmembrane transporter activity"/>
    <property type="evidence" value="ECO:0007669"/>
    <property type="project" value="TreeGrafter"/>
</dbReference>
<keyword evidence="8" id="KW-1185">Reference proteome</keyword>
<feature type="compositionally biased region" description="Acidic residues" evidence="6">
    <location>
        <begin position="259"/>
        <end position="271"/>
    </location>
</feature>